<evidence type="ECO:0000313" key="2">
    <source>
        <dbReference type="Proteomes" id="UP000265120"/>
    </source>
</evidence>
<evidence type="ECO:0000313" key="1">
    <source>
        <dbReference type="Ensembl" id="ENSCSEP00000012812.1"/>
    </source>
</evidence>
<dbReference type="InParanoid" id="A0A3P8VEL5"/>
<sequence>KRRMWKVGGDSGGGESVQDINFPAPSCRSLRTYCRRPPAPPACCRAPEVQAAQRRRPSWLRPLCYGLDMRWSSSTDGDGWRTRGGGKDEIQTYCMYI</sequence>
<dbReference type="AlphaFoldDB" id="A0A3P8VEL5"/>
<proteinExistence type="predicted"/>
<accession>A0A3P8VEL5</accession>
<keyword evidence="2" id="KW-1185">Reference proteome</keyword>
<dbReference type="Ensembl" id="ENSCSET00000012968.1">
    <property type="protein sequence ID" value="ENSCSEP00000012812.1"/>
    <property type="gene ID" value="ENSCSEG00000008286.1"/>
</dbReference>
<dbReference type="Proteomes" id="UP000265120">
    <property type="component" value="Chromosome 4"/>
</dbReference>
<protein>
    <submittedName>
        <fullName evidence="1">Uncharacterized protein</fullName>
    </submittedName>
</protein>
<reference evidence="1 2" key="1">
    <citation type="journal article" date="2014" name="Nat. Genet.">
        <title>Whole-genome sequence of a flatfish provides insights into ZW sex chromosome evolution and adaptation to a benthic lifestyle.</title>
        <authorList>
            <person name="Chen S."/>
            <person name="Zhang G."/>
            <person name="Shao C."/>
            <person name="Huang Q."/>
            <person name="Liu G."/>
            <person name="Zhang P."/>
            <person name="Song W."/>
            <person name="An N."/>
            <person name="Chalopin D."/>
            <person name="Volff J.N."/>
            <person name="Hong Y."/>
            <person name="Li Q."/>
            <person name="Sha Z."/>
            <person name="Zhou H."/>
            <person name="Xie M."/>
            <person name="Yu Q."/>
            <person name="Liu Y."/>
            <person name="Xiang H."/>
            <person name="Wang N."/>
            <person name="Wu K."/>
            <person name="Yang C."/>
            <person name="Zhou Q."/>
            <person name="Liao X."/>
            <person name="Yang L."/>
            <person name="Hu Q."/>
            <person name="Zhang J."/>
            <person name="Meng L."/>
            <person name="Jin L."/>
            <person name="Tian Y."/>
            <person name="Lian J."/>
            <person name="Yang J."/>
            <person name="Miao G."/>
            <person name="Liu S."/>
            <person name="Liang Z."/>
            <person name="Yan F."/>
            <person name="Li Y."/>
            <person name="Sun B."/>
            <person name="Zhang H."/>
            <person name="Zhang J."/>
            <person name="Zhu Y."/>
            <person name="Du M."/>
            <person name="Zhao Y."/>
            <person name="Schartl M."/>
            <person name="Tang Q."/>
            <person name="Wang J."/>
        </authorList>
    </citation>
    <scope>NUCLEOTIDE SEQUENCE</scope>
</reference>
<reference evidence="1" key="2">
    <citation type="submission" date="2025-08" db="UniProtKB">
        <authorList>
            <consortium name="Ensembl"/>
        </authorList>
    </citation>
    <scope>IDENTIFICATION</scope>
</reference>
<name>A0A3P8VEL5_CYNSE</name>
<reference evidence="1" key="3">
    <citation type="submission" date="2025-09" db="UniProtKB">
        <authorList>
            <consortium name="Ensembl"/>
        </authorList>
    </citation>
    <scope>IDENTIFICATION</scope>
</reference>
<organism evidence="1 2">
    <name type="scientific">Cynoglossus semilaevis</name>
    <name type="common">Tongue sole</name>
    <dbReference type="NCBI Taxonomy" id="244447"/>
    <lineage>
        <taxon>Eukaryota</taxon>
        <taxon>Metazoa</taxon>
        <taxon>Chordata</taxon>
        <taxon>Craniata</taxon>
        <taxon>Vertebrata</taxon>
        <taxon>Euteleostomi</taxon>
        <taxon>Actinopterygii</taxon>
        <taxon>Neopterygii</taxon>
        <taxon>Teleostei</taxon>
        <taxon>Neoteleostei</taxon>
        <taxon>Acanthomorphata</taxon>
        <taxon>Carangaria</taxon>
        <taxon>Pleuronectiformes</taxon>
        <taxon>Pleuronectoidei</taxon>
        <taxon>Cynoglossidae</taxon>
        <taxon>Cynoglossinae</taxon>
        <taxon>Cynoglossus</taxon>
    </lineage>
</organism>